<dbReference type="SUPFAM" id="SSF75011">
    <property type="entry name" value="3-carboxy-cis,cis-mucoante lactonizing enzyme"/>
    <property type="match status" value="1"/>
</dbReference>
<feature type="signal peptide" evidence="1">
    <location>
        <begin position="1"/>
        <end position="21"/>
    </location>
</feature>
<keyword evidence="1" id="KW-0732">Signal</keyword>
<reference evidence="2 3" key="1">
    <citation type="submission" date="2020-10" db="EMBL/GenBank/DDBJ databases">
        <title>Phylogeny of dyella-like bacteria.</title>
        <authorList>
            <person name="Fu J."/>
        </authorList>
    </citation>
    <scope>NUCLEOTIDE SEQUENCE [LARGE SCALE GENOMIC DNA]</scope>
    <source>
        <strain evidence="2 3">BB4</strain>
    </source>
</reference>
<feature type="chain" id="PRO_5047267733" evidence="1">
    <location>
        <begin position="22"/>
        <end position="369"/>
    </location>
</feature>
<evidence type="ECO:0000313" key="2">
    <source>
        <dbReference type="EMBL" id="MFK2918593.1"/>
    </source>
</evidence>
<dbReference type="Proteomes" id="UP001620408">
    <property type="component" value="Unassembled WGS sequence"/>
</dbReference>
<evidence type="ECO:0000313" key="3">
    <source>
        <dbReference type="Proteomes" id="UP001620408"/>
    </source>
</evidence>
<evidence type="ECO:0000256" key="1">
    <source>
        <dbReference type="SAM" id="SignalP"/>
    </source>
</evidence>
<comment type="caution">
    <text evidence="2">The sequence shown here is derived from an EMBL/GenBank/DDBJ whole genome shotgun (WGS) entry which is preliminary data.</text>
</comment>
<name>A0ABW8K9K8_9GAMM</name>
<keyword evidence="3" id="KW-1185">Reference proteome</keyword>
<dbReference type="EMBL" id="JADIKD010000011">
    <property type="protein sequence ID" value="MFK2918593.1"/>
    <property type="molecule type" value="Genomic_DNA"/>
</dbReference>
<dbReference type="RefSeq" id="WP_379985597.1">
    <property type="nucleotide sequence ID" value="NZ_JADIKD010000011.1"/>
</dbReference>
<organism evidence="2 3">
    <name type="scientific">Dyella koreensis</name>
    <dbReference type="NCBI Taxonomy" id="311235"/>
    <lineage>
        <taxon>Bacteria</taxon>
        <taxon>Pseudomonadati</taxon>
        <taxon>Pseudomonadota</taxon>
        <taxon>Gammaproteobacteria</taxon>
        <taxon>Lysobacterales</taxon>
        <taxon>Rhodanobacteraceae</taxon>
        <taxon>Dyella</taxon>
    </lineage>
</organism>
<protein>
    <submittedName>
        <fullName evidence="2">Uncharacterized protein</fullName>
    </submittedName>
</protein>
<sequence>MKRRLLSCLLCAGTFAGSALASSLPPGTLLAVDQTAGTQHLGSLFTVNQSNGQRIVFSDFSNTSQGVTGVDPNGVAWLPGQLLGLIPGSVLVTDGSGGTDERGALYRIDPSTGQRTLFSDFGNGLQGPLGIYPVSVLAVPPGLLSWSGVLVCDPYAGTNGQGALFSVDTNGHRTVLIDFGDGNGPQGTYPDSMALYGGLLGLGRTVLVADGSAGTNQHGALFSVDPLGKTRTVISDFGDSSEGWVDPNPLSTPVGIAVSPSNQVYVLVDEAGTGGAGALVEVNATTGYRTLVSDFGNATQGTIGASPSGVTWLANYGGLGVSDSLAGTGGNGTVFLVNPATGARTTLSDFGNTAQGAPGAEPSGLAVIQ</sequence>
<proteinExistence type="predicted"/>
<gene>
    <name evidence="2" type="ORF">ISS97_15065</name>
</gene>
<dbReference type="SUPFAM" id="SSF63829">
    <property type="entry name" value="Calcium-dependent phosphotriesterase"/>
    <property type="match status" value="1"/>
</dbReference>
<accession>A0ABW8K9K8</accession>